<sequence>MSISKGARWIALGVMSVLVAACGGGGGGSGGSEGSTPTTATGDFSETTYSATADAAATTALSSGSIDSFTGVPLGLSASDRTVDLSSPAGVRAFVLQQAGRHVLEQSLATESQTTDCDVSGTFRVTVTYSDPDEVQAGDKVSFAMNDCVFASGDAPLNGSFTATFRSYTDENDNSMSIVFNDFGSADAMLDGRLTITSSQNGAQLTIAYQDLTATIDDEPVTWYHTIAVGTDLSLGGFIEVDGEAYRLTQVEPFTLSGTGYPSSGTLRITDAQGDRVEIVAGAEGFTYNYYVASNTTGTPTATVQGRLYAD</sequence>
<dbReference type="Proteomes" id="UP001165541">
    <property type="component" value="Unassembled WGS sequence"/>
</dbReference>
<feature type="region of interest" description="Disordered" evidence="1">
    <location>
        <begin position="26"/>
        <end position="45"/>
    </location>
</feature>
<gene>
    <name evidence="2" type="ORF">M8A51_21300</name>
</gene>
<reference evidence="2" key="1">
    <citation type="submission" date="2022-05" db="EMBL/GenBank/DDBJ databases">
        <title>Schlegelella sp. nov., isolated from mangrove soil.</title>
        <authorList>
            <person name="Liu Y."/>
            <person name="Ge X."/>
            <person name="Liu W."/>
        </authorList>
    </citation>
    <scope>NUCLEOTIDE SEQUENCE</scope>
    <source>
        <strain evidence="2">S2-27</strain>
    </source>
</reference>
<evidence type="ECO:0008006" key="4">
    <source>
        <dbReference type="Google" id="ProtNLM"/>
    </source>
</evidence>
<protein>
    <recommendedName>
        <fullName evidence="4">Lipoprotein</fullName>
    </recommendedName>
</protein>
<dbReference type="EMBL" id="JAMKFE010000016">
    <property type="protein sequence ID" value="MCM5682073.1"/>
    <property type="molecule type" value="Genomic_DNA"/>
</dbReference>
<evidence type="ECO:0000313" key="2">
    <source>
        <dbReference type="EMBL" id="MCM5682073.1"/>
    </source>
</evidence>
<accession>A0ABT0YTI9</accession>
<keyword evidence="3" id="KW-1185">Reference proteome</keyword>
<comment type="caution">
    <text evidence="2">The sequence shown here is derived from an EMBL/GenBank/DDBJ whole genome shotgun (WGS) entry which is preliminary data.</text>
</comment>
<dbReference type="RefSeq" id="WP_251780555.1">
    <property type="nucleotide sequence ID" value="NZ_JAMKFE010000016.1"/>
</dbReference>
<proteinExistence type="predicted"/>
<organism evidence="2 3">
    <name type="scientific">Caldimonas mangrovi</name>
    <dbReference type="NCBI Taxonomy" id="2944811"/>
    <lineage>
        <taxon>Bacteria</taxon>
        <taxon>Pseudomonadati</taxon>
        <taxon>Pseudomonadota</taxon>
        <taxon>Betaproteobacteria</taxon>
        <taxon>Burkholderiales</taxon>
        <taxon>Sphaerotilaceae</taxon>
        <taxon>Caldimonas</taxon>
    </lineage>
</organism>
<name>A0ABT0YTI9_9BURK</name>
<feature type="compositionally biased region" description="Low complexity" evidence="1">
    <location>
        <begin position="34"/>
        <end position="45"/>
    </location>
</feature>
<dbReference type="PROSITE" id="PS51257">
    <property type="entry name" value="PROKAR_LIPOPROTEIN"/>
    <property type="match status" value="1"/>
</dbReference>
<evidence type="ECO:0000313" key="3">
    <source>
        <dbReference type="Proteomes" id="UP001165541"/>
    </source>
</evidence>
<evidence type="ECO:0000256" key="1">
    <source>
        <dbReference type="SAM" id="MobiDB-lite"/>
    </source>
</evidence>